<dbReference type="AlphaFoldDB" id="A0A645DF75"/>
<accession>A0A645DF75</accession>
<dbReference type="EMBL" id="VSSQ01035635">
    <property type="protein sequence ID" value="MPM87917.1"/>
    <property type="molecule type" value="Genomic_DNA"/>
</dbReference>
<gene>
    <name evidence="1" type="ORF">SDC9_135018</name>
</gene>
<evidence type="ECO:0000313" key="1">
    <source>
        <dbReference type="EMBL" id="MPM87917.1"/>
    </source>
</evidence>
<comment type="caution">
    <text evidence="1">The sequence shown here is derived from an EMBL/GenBank/DDBJ whole genome shotgun (WGS) entry which is preliminary data.</text>
</comment>
<organism evidence="1">
    <name type="scientific">bioreactor metagenome</name>
    <dbReference type="NCBI Taxonomy" id="1076179"/>
    <lineage>
        <taxon>unclassified sequences</taxon>
        <taxon>metagenomes</taxon>
        <taxon>ecological metagenomes</taxon>
    </lineage>
</organism>
<reference evidence="1" key="1">
    <citation type="submission" date="2019-08" db="EMBL/GenBank/DDBJ databases">
        <authorList>
            <person name="Kucharzyk K."/>
            <person name="Murdoch R.W."/>
            <person name="Higgins S."/>
            <person name="Loffler F."/>
        </authorList>
    </citation>
    <scope>NUCLEOTIDE SEQUENCE</scope>
</reference>
<sequence>MRPMAIPATCFFIGTPASMSARDAEHTDAIDDEPFDSSISDTTLIVYGNSFSSGIRFL</sequence>
<protein>
    <submittedName>
        <fullName evidence="1">Uncharacterized protein</fullName>
    </submittedName>
</protein>
<proteinExistence type="predicted"/>
<name>A0A645DF75_9ZZZZ</name>